<dbReference type="EMBL" id="LR796250">
    <property type="protein sequence ID" value="CAB4131277.1"/>
    <property type="molecule type" value="Genomic_DNA"/>
</dbReference>
<name>A0A6J5LDQ6_9CAUD</name>
<accession>A0A6J5LDQ6</accession>
<sequence length="112" mass="12409">MTADDYWNSVLARKKWKPKPKAAPKPKGPATQDQIQALVALGVDEGKARRQDCRKAERSINKLTRIGGIKKRDTTTGLLEMGQSHYNPDHWAIAGYETGCPFEATNKETANA</sequence>
<organism evidence="1">
    <name type="scientific">uncultured Caudovirales phage</name>
    <dbReference type="NCBI Taxonomy" id="2100421"/>
    <lineage>
        <taxon>Viruses</taxon>
        <taxon>Duplodnaviria</taxon>
        <taxon>Heunggongvirae</taxon>
        <taxon>Uroviricota</taxon>
        <taxon>Caudoviricetes</taxon>
        <taxon>Peduoviridae</taxon>
        <taxon>Maltschvirus</taxon>
        <taxon>Maltschvirus maltsch</taxon>
    </lineage>
</organism>
<gene>
    <name evidence="1" type="ORF">UFOVP124_72</name>
</gene>
<protein>
    <submittedName>
        <fullName evidence="1">Uncharacterized protein</fullName>
    </submittedName>
</protein>
<reference evidence="1" key="1">
    <citation type="submission" date="2020-04" db="EMBL/GenBank/DDBJ databases">
        <authorList>
            <person name="Chiriac C."/>
            <person name="Salcher M."/>
            <person name="Ghai R."/>
            <person name="Kavagutti S V."/>
        </authorList>
    </citation>
    <scope>NUCLEOTIDE SEQUENCE</scope>
</reference>
<evidence type="ECO:0000313" key="1">
    <source>
        <dbReference type="EMBL" id="CAB4131277.1"/>
    </source>
</evidence>
<proteinExistence type="predicted"/>